<comment type="catalytic activity">
    <reaction evidence="12">
        <text>5-amino-6-(5-phospho-D-ribitylamino)uracil + NADP(+) = 5-amino-6-(5-phospho-D-ribosylamino)uracil + NADPH + H(+)</text>
        <dbReference type="Rhea" id="RHEA:17845"/>
        <dbReference type="ChEBI" id="CHEBI:15378"/>
        <dbReference type="ChEBI" id="CHEBI:57783"/>
        <dbReference type="ChEBI" id="CHEBI:58349"/>
        <dbReference type="ChEBI" id="CHEBI:58421"/>
        <dbReference type="ChEBI" id="CHEBI:58453"/>
        <dbReference type="EC" id="1.1.1.193"/>
    </reaction>
</comment>
<name>A0ABX8ZDY3_9NEIS</name>
<accession>A0ABX8ZDY3</accession>
<keyword evidence="10 12" id="KW-0560">Oxidoreductase</keyword>
<dbReference type="Pfam" id="PF01872">
    <property type="entry name" value="RibD_C"/>
    <property type="match status" value="1"/>
</dbReference>
<dbReference type="EC" id="3.5.4.26" evidence="12"/>
<proteinExistence type="inferred from homology"/>
<dbReference type="InterPro" id="IPR024072">
    <property type="entry name" value="DHFR-like_dom_sf"/>
</dbReference>
<dbReference type="EC" id="1.1.1.193" evidence="12"/>
<evidence type="ECO:0000256" key="4">
    <source>
        <dbReference type="ARBA" id="ARBA00005259"/>
    </source>
</evidence>
<evidence type="ECO:0000256" key="5">
    <source>
        <dbReference type="ARBA" id="ARBA00007417"/>
    </source>
</evidence>
<dbReference type="Gene3D" id="3.40.430.10">
    <property type="entry name" value="Dihydrofolate Reductase, subunit A"/>
    <property type="match status" value="1"/>
</dbReference>
<dbReference type="PANTHER" id="PTHR38011">
    <property type="entry name" value="DIHYDROFOLATE REDUCTASE FAMILY PROTEIN (AFU_ORTHOLOGUE AFUA_8G06820)"/>
    <property type="match status" value="1"/>
</dbReference>
<dbReference type="GO" id="GO:0008835">
    <property type="term" value="F:diaminohydroxyphosphoribosylaminopyrimidine deaminase activity"/>
    <property type="evidence" value="ECO:0007669"/>
    <property type="project" value="UniProtKB-EC"/>
</dbReference>
<dbReference type="GO" id="GO:0008703">
    <property type="term" value="F:5-amino-6-(5-phosphoribosylamino)uracil reductase activity"/>
    <property type="evidence" value="ECO:0007669"/>
    <property type="project" value="UniProtKB-EC"/>
</dbReference>
<evidence type="ECO:0000259" key="13">
    <source>
        <dbReference type="PROSITE" id="PS51747"/>
    </source>
</evidence>
<reference evidence="14 15" key="1">
    <citation type="submission" date="2021-08" db="EMBL/GenBank/DDBJ databases">
        <title>complete genome sequencing of Deefgea sp. D25.</title>
        <authorList>
            <person name="Bae J.-W."/>
            <person name="Gim D.-H."/>
        </authorList>
    </citation>
    <scope>NUCLEOTIDE SEQUENCE [LARGE SCALE GENOMIC DNA]</scope>
    <source>
        <strain evidence="14 15">D25</strain>
    </source>
</reference>
<dbReference type="RefSeq" id="WP_221007603.1">
    <property type="nucleotide sequence ID" value="NZ_CP081150.1"/>
</dbReference>
<evidence type="ECO:0000256" key="12">
    <source>
        <dbReference type="PIRNR" id="PIRNR006769"/>
    </source>
</evidence>
<dbReference type="InterPro" id="IPR004794">
    <property type="entry name" value="Eubact_RibD"/>
</dbReference>
<dbReference type="InterPro" id="IPR011549">
    <property type="entry name" value="RibD_C"/>
</dbReference>
<comment type="pathway">
    <text evidence="2 12">Cofactor biosynthesis; riboflavin biosynthesis; 5-amino-6-(D-ribitylamino)uracil from GTP: step 2/4.</text>
</comment>
<dbReference type="InterPro" id="IPR016193">
    <property type="entry name" value="Cytidine_deaminase-like"/>
</dbReference>
<evidence type="ECO:0000256" key="9">
    <source>
        <dbReference type="ARBA" id="ARBA00022857"/>
    </source>
</evidence>
<dbReference type="PIRSF" id="PIRSF006769">
    <property type="entry name" value="RibD"/>
    <property type="match status" value="1"/>
</dbReference>
<dbReference type="CDD" id="cd01284">
    <property type="entry name" value="Riboflavin_deaminase-reductase"/>
    <property type="match status" value="1"/>
</dbReference>
<comment type="similarity">
    <text evidence="4 12">In the N-terminal section; belongs to the cytidine and deoxycytidylate deaminase family.</text>
</comment>
<dbReference type="InterPro" id="IPR016192">
    <property type="entry name" value="APOBEC/CMP_deaminase_Zn-bd"/>
</dbReference>
<evidence type="ECO:0000256" key="3">
    <source>
        <dbReference type="ARBA" id="ARBA00004910"/>
    </source>
</evidence>
<keyword evidence="12 14" id="KW-0378">Hydrolase</keyword>
<comment type="similarity">
    <text evidence="5 12">In the C-terminal section; belongs to the HTP reductase family.</text>
</comment>
<gene>
    <name evidence="14" type="primary">ribD</name>
    <name evidence="14" type="ORF">K4H28_06720</name>
</gene>
<keyword evidence="11" id="KW-0511">Multifunctional enzyme</keyword>
<keyword evidence="15" id="KW-1185">Reference proteome</keyword>
<comment type="catalytic activity">
    <reaction evidence="12">
        <text>2,5-diamino-6-hydroxy-4-(5-phosphoribosylamino)-pyrimidine + H2O + H(+) = 5-amino-6-(5-phospho-D-ribosylamino)uracil + NH4(+)</text>
        <dbReference type="Rhea" id="RHEA:21868"/>
        <dbReference type="ChEBI" id="CHEBI:15377"/>
        <dbReference type="ChEBI" id="CHEBI:15378"/>
        <dbReference type="ChEBI" id="CHEBI:28938"/>
        <dbReference type="ChEBI" id="CHEBI:58453"/>
        <dbReference type="ChEBI" id="CHEBI:58614"/>
        <dbReference type="EC" id="3.5.4.26"/>
    </reaction>
</comment>
<dbReference type="InterPro" id="IPR002734">
    <property type="entry name" value="RibDG_C"/>
</dbReference>
<dbReference type="InterPro" id="IPR050765">
    <property type="entry name" value="Riboflavin_Biosynth_HTPR"/>
</dbReference>
<feature type="domain" description="CMP/dCMP-type deaminase" evidence="13">
    <location>
        <begin position="9"/>
        <end position="126"/>
    </location>
</feature>
<sequence>MVQALDFSMMAKALHYAALGERNSSPNPCVGCVIVKDAEIIGHGHSQVAGGAHAEVMALAMAGEAALGATVYVTLEPCSHFGKTPPCANALIAAGVARVVVALRDPNPLVAGQGLARLEQAGIEVEFGVLHDAALEHHKGFFNRMILKKPWVRIKTAASLDGRVALKDGQSKWITGVAARSDVQRLRARSCAMITSIETVLADDPQLNVREFSVVRQPWVVILDSQMRTPCEAKILQQTKVIVIAAKESERRLALEASGAEVRVLADVSGERVDLPALLNLLAQRGCNEVTIEAGGTLNGAFLQAGLVDEMVLYQAPVLLGEGLPLARFTLSQLADQFKPQVFERRMVGVDQRITLRFTHIQSALQGVN</sequence>
<keyword evidence="9 12" id="KW-0521">NADP</keyword>
<evidence type="ECO:0000256" key="8">
    <source>
        <dbReference type="ARBA" id="ARBA00022833"/>
    </source>
</evidence>
<dbReference type="PANTHER" id="PTHR38011:SF7">
    <property type="entry name" value="2,5-DIAMINO-6-RIBOSYLAMINO-4(3H)-PYRIMIDINONE 5'-PHOSPHATE REDUCTASE"/>
    <property type="match status" value="1"/>
</dbReference>
<dbReference type="EMBL" id="CP081150">
    <property type="protein sequence ID" value="QZA79084.1"/>
    <property type="molecule type" value="Genomic_DNA"/>
</dbReference>
<dbReference type="SUPFAM" id="SSF53597">
    <property type="entry name" value="Dihydrofolate reductase-like"/>
    <property type="match status" value="1"/>
</dbReference>
<evidence type="ECO:0000256" key="11">
    <source>
        <dbReference type="ARBA" id="ARBA00023268"/>
    </source>
</evidence>
<evidence type="ECO:0000256" key="7">
    <source>
        <dbReference type="ARBA" id="ARBA00022723"/>
    </source>
</evidence>
<evidence type="ECO:0000313" key="15">
    <source>
        <dbReference type="Proteomes" id="UP000825679"/>
    </source>
</evidence>
<comment type="cofactor">
    <cofactor evidence="12">
        <name>Zn(2+)</name>
        <dbReference type="ChEBI" id="CHEBI:29105"/>
    </cofactor>
    <text evidence="12">Binds 1 zinc ion.</text>
</comment>
<dbReference type="InterPro" id="IPR002125">
    <property type="entry name" value="CMP_dCMP_dom"/>
</dbReference>
<evidence type="ECO:0000256" key="10">
    <source>
        <dbReference type="ARBA" id="ARBA00023002"/>
    </source>
</evidence>
<keyword evidence="7 12" id="KW-0479">Metal-binding</keyword>
<evidence type="ECO:0000313" key="14">
    <source>
        <dbReference type="EMBL" id="QZA79084.1"/>
    </source>
</evidence>
<keyword evidence="6 12" id="KW-0686">Riboflavin biosynthesis</keyword>
<evidence type="ECO:0000256" key="1">
    <source>
        <dbReference type="ARBA" id="ARBA00002151"/>
    </source>
</evidence>
<dbReference type="Pfam" id="PF00383">
    <property type="entry name" value="dCMP_cyt_deam_1"/>
    <property type="match status" value="1"/>
</dbReference>
<evidence type="ECO:0000256" key="6">
    <source>
        <dbReference type="ARBA" id="ARBA00022619"/>
    </source>
</evidence>
<dbReference type="NCBIfam" id="TIGR00227">
    <property type="entry name" value="ribD_Cterm"/>
    <property type="match status" value="1"/>
</dbReference>
<dbReference type="SUPFAM" id="SSF53927">
    <property type="entry name" value="Cytidine deaminase-like"/>
    <property type="match status" value="1"/>
</dbReference>
<organism evidence="14 15">
    <name type="scientific">Deefgea tanakiae</name>
    <dbReference type="NCBI Taxonomy" id="2865840"/>
    <lineage>
        <taxon>Bacteria</taxon>
        <taxon>Pseudomonadati</taxon>
        <taxon>Pseudomonadota</taxon>
        <taxon>Betaproteobacteria</taxon>
        <taxon>Neisseriales</taxon>
        <taxon>Chitinibacteraceae</taxon>
        <taxon>Deefgea</taxon>
    </lineage>
</organism>
<keyword evidence="8 12" id="KW-0862">Zinc</keyword>
<comment type="function">
    <text evidence="1 12">Converts 2,5-diamino-6-(ribosylamino)-4(3h)-pyrimidinone 5'-phosphate into 5-amino-6-(ribosylamino)-2,4(1h,3h)-pyrimidinedione 5'-phosphate.</text>
</comment>
<dbReference type="PROSITE" id="PS00903">
    <property type="entry name" value="CYT_DCMP_DEAMINASES_1"/>
    <property type="match status" value="1"/>
</dbReference>
<dbReference type="Gene3D" id="3.40.140.10">
    <property type="entry name" value="Cytidine Deaminase, domain 2"/>
    <property type="match status" value="1"/>
</dbReference>
<protein>
    <recommendedName>
        <fullName evidence="12">Riboflavin biosynthesis protein RibD</fullName>
    </recommendedName>
    <domain>
        <recommendedName>
            <fullName evidence="12">Diaminohydroxyphosphoribosylaminopyrimidine deaminase</fullName>
            <shortName evidence="12">DRAP deaminase</shortName>
            <ecNumber evidence="12">3.5.4.26</ecNumber>
        </recommendedName>
        <alternativeName>
            <fullName evidence="12">Riboflavin-specific deaminase</fullName>
        </alternativeName>
    </domain>
    <domain>
        <recommendedName>
            <fullName evidence="12">5-amino-6-(5-phosphoribosylamino)uracil reductase</fullName>
            <ecNumber evidence="12">1.1.1.193</ecNumber>
        </recommendedName>
        <alternativeName>
            <fullName evidence="12">HTP reductase</fullName>
        </alternativeName>
    </domain>
</protein>
<dbReference type="NCBIfam" id="TIGR00326">
    <property type="entry name" value="eubact_ribD"/>
    <property type="match status" value="1"/>
</dbReference>
<dbReference type="Proteomes" id="UP000825679">
    <property type="component" value="Chromosome"/>
</dbReference>
<dbReference type="PROSITE" id="PS51747">
    <property type="entry name" value="CYT_DCMP_DEAMINASES_2"/>
    <property type="match status" value="1"/>
</dbReference>
<comment type="pathway">
    <text evidence="3 12">Cofactor biosynthesis; riboflavin biosynthesis; 5-amino-6-(D-ribitylamino)uracil from GTP: step 3/4.</text>
</comment>
<evidence type="ECO:0000256" key="2">
    <source>
        <dbReference type="ARBA" id="ARBA00004882"/>
    </source>
</evidence>